<comment type="cofactor">
    <cofactor evidence="7">
        <name>Mg(2+)</name>
        <dbReference type="ChEBI" id="CHEBI:18420"/>
    </cofactor>
</comment>
<feature type="binding site" evidence="7">
    <location>
        <position position="198"/>
    </location>
    <ligand>
        <name>UDP-N-acetyl-alpha-D-muramoyl-L-alanyl-D-glutamate</name>
        <dbReference type="ChEBI" id="CHEBI:83900"/>
    </ligand>
</feature>
<feature type="binding site" evidence="7">
    <location>
        <begin position="419"/>
        <end position="422"/>
    </location>
    <ligand>
        <name>meso-2,6-diaminopimelate</name>
        <dbReference type="ChEBI" id="CHEBI:57791"/>
    </ligand>
</feature>
<dbReference type="InterPro" id="IPR036565">
    <property type="entry name" value="Mur-like_cat_sf"/>
</dbReference>
<keyword evidence="7 12" id="KW-0436">Ligase</keyword>
<gene>
    <name evidence="7" type="primary">murE</name>
    <name evidence="12" type="ORF">ABIE13_004720</name>
</gene>
<dbReference type="EC" id="6.3.2.13" evidence="7"/>
<feature type="binding site" evidence="7">
    <location>
        <position position="470"/>
    </location>
    <ligand>
        <name>meso-2,6-diaminopimelate</name>
        <dbReference type="ChEBI" id="CHEBI:57791"/>
    </ligand>
</feature>
<sequence length="503" mass="52887">MTRTLKSALAELHSPSEAAQWLRARVTGKLHADSRPVQAGDGFIAWPGAAVDGRKFVGAALAQGAQACLVELDGADQFGFEQDSVAAYAHLKAATSLIADAYYEAPSRELSVVAITGTNGKTSTAWWLASALSSAGLPENAPCGLIGTLGTGVPPEVCSTGMTTPDPVLLHRRLRAFVDQGVKSCAIEASSIGIAEHRLDGMAIKVAVFTNFTQDHLDYHGSMQAYWQAKAALFDWTGLQAAVINLDDPRGAELEAKARARGLDVWTVSLRQPARLSGAGLTYGDRGLSFEVREDAQAHTLDTSLIGDYNASNVLCVLGALRALGLPLATAVQACADLPAVPGRMERVGGEGEPLAVIDYAHTPDALDKALAALRLLAEQRGGALWCVFGCGGNRDATKRPLMAAAVEAGADRAVVTSDNPRGEDPMDIIQHVLAGFSDTEGVLVQVDRARAIAQALSEAAASDVVLIAGKGHEDYQEINGQRQPFSDHEQAHAALMGRRSVA</sequence>
<dbReference type="EMBL" id="JBEPSH010000010">
    <property type="protein sequence ID" value="MET4579583.1"/>
    <property type="molecule type" value="Genomic_DNA"/>
</dbReference>
<proteinExistence type="inferred from homology"/>
<feature type="binding site" evidence="7">
    <location>
        <position position="34"/>
    </location>
    <ligand>
        <name>UDP-N-acetyl-alpha-D-muramoyl-L-alanyl-D-glutamate</name>
        <dbReference type="ChEBI" id="CHEBI:83900"/>
    </ligand>
</feature>
<dbReference type="NCBIfam" id="TIGR01085">
    <property type="entry name" value="murE"/>
    <property type="match status" value="1"/>
</dbReference>
<evidence type="ECO:0000256" key="4">
    <source>
        <dbReference type="ARBA" id="ARBA00022984"/>
    </source>
</evidence>
<dbReference type="Pfam" id="PF01225">
    <property type="entry name" value="Mur_ligase"/>
    <property type="match status" value="1"/>
</dbReference>
<name>A0ABV2QG72_9BURK</name>
<feature type="binding site" evidence="7">
    <location>
        <position position="474"/>
    </location>
    <ligand>
        <name>meso-2,6-diaminopimelate</name>
        <dbReference type="ChEBI" id="CHEBI:57791"/>
    </ligand>
</feature>
<dbReference type="SUPFAM" id="SSF53623">
    <property type="entry name" value="MurD-like peptide ligases, catalytic domain"/>
    <property type="match status" value="1"/>
</dbReference>
<dbReference type="Gene3D" id="3.40.1190.10">
    <property type="entry name" value="Mur-like, catalytic domain"/>
    <property type="match status" value="1"/>
</dbReference>
<dbReference type="Pfam" id="PF08245">
    <property type="entry name" value="Mur_ligase_M"/>
    <property type="match status" value="1"/>
</dbReference>
<evidence type="ECO:0000259" key="9">
    <source>
        <dbReference type="Pfam" id="PF01225"/>
    </source>
</evidence>
<keyword evidence="7" id="KW-0067">ATP-binding</keyword>
<feature type="domain" description="Mur ligase N-terminal catalytic" evidence="9">
    <location>
        <begin position="32"/>
        <end position="74"/>
    </location>
</feature>
<evidence type="ECO:0000313" key="12">
    <source>
        <dbReference type="EMBL" id="MET4579583.1"/>
    </source>
</evidence>
<evidence type="ECO:0000259" key="10">
    <source>
        <dbReference type="Pfam" id="PF02875"/>
    </source>
</evidence>
<dbReference type="Pfam" id="PF02875">
    <property type="entry name" value="Mur_ligase_C"/>
    <property type="match status" value="1"/>
</dbReference>
<evidence type="ECO:0000256" key="7">
    <source>
        <dbReference type="HAMAP-Rule" id="MF_00208"/>
    </source>
</evidence>
<evidence type="ECO:0000313" key="13">
    <source>
        <dbReference type="Proteomes" id="UP001549320"/>
    </source>
</evidence>
<evidence type="ECO:0000256" key="5">
    <source>
        <dbReference type="ARBA" id="ARBA00023306"/>
    </source>
</evidence>
<feature type="modified residue" description="N6-carboxylysine" evidence="7">
    <location>
        <position position="230"/>
    </location>
</feature>
<keyword evidence="13" id="KW-1185">Reference proteome</keyword>
<comment type="subcellular location">
    <subcellularLocation>
        <location evidence="7 8">Cytoplasm</location>
    </subcellularLocation>
</comment>
<keyword evidence="4 7" id="KW-0573">Peptidoglycan synthesis</keyword>
<keyword evidence="2 7" id="KW-0132">Cell division</keyword>
<comment type="function">
    <text evidence="7">Catalyzes the addition of meso-diaminopimelic acid to the nucleotide precursor UDP-N-acetylmuramoyl-L-alanyl-D-glutamate (UMAG) in the biosynthesis of bacterial cell-wall peptidoglycan.</text>
</comment>
<dbReference type="Gene3D" id="3.40.1390.10">
    <property type="entry name" value="MurE/MurF, N-terminal domain"/>
    <property type="match status" value="1"/>
</dbReference>
<evidence type="ECO:0000256" key="2">
    <source>
        <dbReference type="ARBA" id="ARBA00022618"/>
    </source>
</evidence>
<comment type="catalytic activity">
    <reaction evidence="7">
        <text>UDP-N-acetyl-alpha-D-muramoyl-L-alanyl-D-glutamate + meso-2,6-diaminopimelate + ATP = UDP-N-acetyl-alpha-D-muramoyl-L-alanyl-gamma-D-glutamyl-meso-2,6-diaminopimelate + ADP + phosphate + H(+)</text>
        <dbReference type="Rhea" id="RHEA:23676"/>
        <dbReference type="ChEBI" id="CHEBI:15378"/>
        <dbReference type="ChEBI" id="CHEBI:30616"/>
        <dbReference type="ChEBI" id="CHEBI:43474"/>
        <dbReference type="ChEBI" id="CHEBI:57791"/>
        <dbReference type="ChEBI" id="CHEBI:83900"/>
        <dbReference type="ChEBI" id="CHEBI:83905"/>
        <dbReference type="ChEBI" id="CHEBI:456216"/>
        <dbReference type="EC" id="6.3.2.13"/>
    </reaction>
</comment>
<reference evidence="12 13" key="1">
    <citation type="submission" date="2024-06" db="EMBL/GenBank/DDBJ databases">
        <title>Sorghum-associated microbial communities from plants grown in Nebraska, USA.</title>
        <authorList>
            <person name="Schachtman D."/>
        </authorList>
    </citation>
    <scope>NUCLEOTIDE SEQUENCE [LARGE SCALE GENOMIC DNA]</scope>
    <source>
        <strain evidence="12 13">2709</strain>
    </source>
</reference>
<dbReference type="InterPro" id="IPR036615">
    <property type="entry name" value="Mur_ligase_C_dom_sf"/>
</dbReference>
<feature type="domain" description="Mur ligase C-terminal" evidence="10">
    <location>
        <begin position="343"/>
        <end position="472"/>
    </location>
</feature>
<comment type="PTM">
    <text evidence="7">Carboxylation is probably crucial for Mg(2+) binding and, consequently, for the gamma-phosphate positioning of ATP.</text>
</comment>
<dbReference type="InterPro" id="IPR000713">
    <property type="entry name" value="Mur_ligase_N"/>
</dbReference>
<keyword evidence="7" id="KW-0547">Nucleotide-binding</keyword>
<dbReference type="PANTHER" id="PTHR23135:SF4">
    <property type="entry name" value="UDP-N-ACETYLMURAMOYL-L-ALANYL-D-GLUTAMATE--2,6-DIAMINOPIMELATE LIGASE MURE HOMOLOG, CHLOROPLASTIC"/>
    <property type="match status" value="1"/>
</dbReference>
<dbReference type="SUPFAM" id="SSF63418">
    <property type="entry name" value="MurE/MurF N-terminal domain"/>
    <property type="match status" value="1"/>
</dbReference>
<dbReference type="GO" id="GO:0047480">
    <property type="term" value="F:UDP-N-acetylmuramoyl-tripeptide-D-alanyl-D-alanine ligase activity"/>
    <property type="evidence" value="ECO:0007669"/>
    <property type="project" value="UniProtKB-EC"/>
</dbReference>
<feature type="binding site" evidence="7">
    <location>
        <position position="395"/>
    </location>
    <ligand>
        <name>meso-2,6-diaminopimelate</name>
        <dbReference type="ChEBI" id="CHEBI:57791"/>
    </ligand>
</feature>
<dbReference type="SUPFAM" id="SSF53244">
    <property type="entry name" value="MurD-like peptide ligases, peptide-binding domain"/>
    <property type="match status" value="1"/>
</dbReference>
<evidence type="ECO:0000256" key="6">
    <source>
        <dbReference type="ARBA" id="ARBA00023316"/>
    </source>
</evidence>
<keyword evidence="6 7" id="KW-0961">Cell wall biogenesis/degradation</keyword>
<accession>A0ABV2QG72</accession>
<dbReference type="PANTHER" id="PTHR23135">
    <property type="entry name" value="MUR LIGASE FAMILY MEMBER"/>
    <property type="match status" value="1"/>
</dbReference>
<dbReference type="RefSeq" id="WP_354447799.1">
    <property type="nucleotide sequence ID" value="NZ_JBEPSH010000010.1"/>
</dbReference>
<feature type="binding site" evidence="7">
    <location>
        <position position="190"/>
    </location>
    <ligand>
        <name>UDP-N-acetyl-alpha-D-muramoyl-L-alanyl-D-glutamate</name>
        <dbReference type="ChEBI" id="CHEBI:83900"/>
    </ligand>
</feature>
<dbReference type="Proteomes" id="UP001549320">
    <property type="component" value="Unassembled WGS sequence"/>
</dbReference>
<dbReference type="Gene3D" id="3.90.190.20">
    <property type="entry name" value="Mur ligase, C-terminal domain"/>
    <property type="match status" value="1"/>
</dbReference>
<dbReference type="InterPro" id="IPR005761">
    <property type="entry name" value="UDP-N-AcMur-Glu-dNH2Pim_ligase"/>
</dbReference>
<protein>
    <recommendedName>
        <fullName evidence="7">UDP-N-acetylmuramoyl-L-alanyl-D-glutamate--2,6-diaminopimelate ligase</fullName>
        <ecNumber evidence="7">6.3.2.13</ecNumber>
    </recommendedName>
    <alternativeName>
        <fullName evidence="7">Meso-A2pm-adding enzyme</fullName>
    </alternativeName>
    <alternativeName>
        <fullName evidence="7">Meso-diaminopimelate-adding enzyme</fullName>
    </alternativeName>
    <alternativeName>
        <fullName evidence="7">UDP-MurNAc-L-Ala-D-Glu:meso-diaminopimelate ligase</fullName>
    </alternativeName>
    <alternativeName>
        <fullName evidence="7">UDP-MurNAc-tripeptide synthetase</fullName>
    </alternativeName>
    <alternativeName>
        <fullName evidence="7">UDP-N-acetylmuramyl-tripeptide synthetase</fullName>
    </alternativeName>
</protein>
<comment type="pathway">
    <text evidence="7 8">Cell wall biogenesis; peptidoglycan biosynthesis.</text>
</comment>
<dbReference type="NCBIfam" id="NF001126">
    <property type="entry name" value="PRK00139.1-4"/>
    <property type="match status" value="1"/>
</dbReference>
<feature type="domain" description="Mur ligase central" evidence="11">
    <location>
        <begin position="115"/>
        <end position="320"/>
    </location>
</feature>
<comment type="similarity">
    <text evidence="1 7">Belongs to the MurCDEF family. MurE subfamily.</text>
</comment>
<comment type="caution">
    <text evidence="7">Lacks conserved residue(s) required for the propagation of feature annotation.</text>
</comment>
<dbReference type="InterPro" id="IPR035911">
    <property type="entry name" value="MurE/MurF_N"/>
</dbReference>
<keyword evidence="3 7" id="KW-0133">Cell shape</keyword>
<keyword evidence="7" id="KW-0963">Cytoplasm</keyword>
<comment type="caution">
    <text evidence="12">The sequence shown here is derived from an EMBL/GenBank/DDBJ whole genome shotgun (WGS) entry which is preliminary data.</text>
</comment>
<organism evidence="12 13">
    <name type="scientific">Ottowia thiooxydans</name>
    <dbReference type="NCBI Taxonomy" id="219182"/>
    <lineage>
        <taxon>Bacteria</taxon>
        <taxon>Pseudomonadati</taxon>
        <taxon>Pseudomonadota</taxon>
        <taxon>Betaproteobacteria</taxon>
        <taxon>Burkholderiales</taxon>
        <taxon>Comamonadaceae</taxon>
        <taxon>Ottowia</taxon>
    </lineage>
</organism>
<dbReference type="InterPro" id="IPR004101">
    <property type="entry name" value="Mur_ligase_C"/>
</dbReference>
<evidence type="ECO:0000256" key="8">
    <source>
        <dbReference type="RuleBase" id="RU004135"/>
    </source>
</evidence>
<evidence type="ECO:0000256" key="3">
    <source>
        <dbReference type="ARBA" id="ARBA00022960"/>
    </source>
</evidence>
<feature type="binding site" evidence="7">
    <location>
        <begin position="117"/>
        <end position="123"/>
    </location>
    <ligand>
        <name>ATP</name>
        <dbReference type="ChEBI" id="CHEBI:30616"/>
    </ligand>
</feature>
<evidence type="ECO:0000259" key="11">
    <source>
        <dbReference type="Pfam" id="PF08245"/>
    </source>
</evidence>
<dbReference type="GO" id="GO:0008765">
    <property type="term" value="F:UDP-N-acetylmuramoylalanyl-D-glutamate-2,6-diaminopimelate ligase activity"/>
    <property type="evidence" value="ECO:0007669"/>
    <property type="project" value="UniProtKB-EC"/>
</dbReference>
<keyword evidence="7" id="KW-0460">Magnesium</keyword>
<feature type="binding site" evidence="7">
    <location>
        <begin position="163"/>
        <end position="164"/>
    </location>
    <ligand>
        <name>UDP-N-acetyl-alpha-D-muramoyl-L-alanyl-D-glutamate</name>
        <dbReference type="ChEBI" id="CHEBI:83900"/>
    </ligand>
</feature>
<evidence type="ECO:0000256" key="1">
    <source>
        <dbReference type="ARBA" id="ARBA00005898"/>
    </source>
</evidence>
<feature type="short sequence motif" description="Meso-diaminopimelate recognition motif" evidence="7">
    <location>
        <begin position="419"/>
        <end position="422"/>
    </location>
</feature>
<keyword evidence="5 7" id="KW-0131">Cell cycle</keyword>
<dbReference type="InterPro" id="IPR013221">
    <property type="entry name" value="Mur_ligase_cen"/>
</dbReference>
<dbReference type="HAMAP" id="MF_00208">
    <property type="entry name" value="MurE"/>
    <property type="match status" value="1"/>
</dbReference>